<keyword evidence="6 9" id="KW-0067">ATP-binding</keyword>
<protein>
    <recommendedName>
        <fullName evidence="9">Glucose-1-phosphate adenylyltransferase</fullName>
        <ecNumber evidence="9">2.7.7.27</ecNumber>
    </recommendedName>
    <alternativeName>
        <fullName evidence="9">ADP-glucose pyrophosphorylase</fullName>
        <shortName evidence="9">ADPGlc PPase</shortName>
    </alternativeName>
    <alternativeName>
        <fullName evidence="9">ADP-glucose synthase</fullName>
    </alternativeName>
</protein>
<dbReference type="FunFam" id="3.90.550.10:FF:000014">
    <property type="entry name" value="Glucose-1-phosphate adenylyltransferase"/>
    <property type="match status" value="1"/>
</dbReference>
<accession>A0A2M8H5X9</accession>
<dbReference type="InterPro" id="IPR056818">
    <property type="entry name" value="GlmU/GlgC-like_hexapep"/>
</dbReference>
<dbReference type="Pfam" id="PF24894">
    <property type="entry name" value="Hexapep_GlmU"/>
    <property type="match status" value="1"/>
</dbReference>
<dbReference type="NCBIfam" id="TIGR02091">
    <property type="entry name" value="glgC"/>
    <property type="match status" value="1"/>
</dbReference>
<evidence type="ECO:0000256" key="8">
    <source>
        <dbReference type="ARBA" id="ARBA00023277"/>
    </source>
</evidence>
<dbReference type="AlphaFoldDB" id="A0A2M8H5X9"/>
<feature type="binding site" evidence="9">
    <location>
        <begin position="192"/>
        <end position="193"/>
    </location>
    <ligand>
        <name>alpha-D-glucose 1-phosphate</name>
        <dbReference type="ChEBI" id="CHEBI:58601"/>
    </ligand>
</feature>
<dbReference type="GO" id="GO:0008878">
    <property type="term" value="F:glucose-1-phosphate adenylyltransferase activity"/>
    <property type="evidence" value="ECO:0007669"/>
    <property type="project" value="UniProtKB-UniRule"/>
</dbReference>
<dbReference type="HAMAP" id="MF_00624">
    <property type="entry name" value="GlgC"/>
    <property type="match status" value="1"/>
</dbReference>
<comment type="function">
    <text evidence="9">Involved in the biosynthesis of ADP-glucose, a building block required for the elongation reactions to produce glycogen. Catalyzes the reaction between ATP and alpha-D-glucose 1-phosphate (G1P) to produce pyrophosphate and ADP-Glc.</text>
</comment>
<gene>
    <name evidence="9 12" type="primary">glgC</name>
    <name evidence="12" type="ORF">CUC44_17305</name>
</gene>
<feature type="domain" description="Nucleotidyl transferase" evidence="10">
    <location>
        <begin position="20"/>
        <end position="289"/>
    </location>
</feature>
<feature type="binding site" evidence="9">
    <location>
        <position position="210"/>
    </location>
    <ligand>
        <name>alpha-D-glucose 1-phosphate</name>
        <dbReference type="ChEBI" id="CHEBI:58601"/>
    </ligand>
</feature>
<name>A0A2M8H5X9_9GAMM</name>
<keyword evidence="7 9" id="KW-0320">Glycogen biosynthesis</keyword>
<dbReference type="PROSITE" id="PS00809">
    <property type="entry name" value="ADP_GLC_PYROPHOSPH_2"/>
    <property type="match status" value="1"/>
</dbReference>
<dbReference type="InterPro" id="IPR005835">
    <property type="entry name" value="NTP_transferase_dom"/>
</dbReference>
<dbReference type="Pfam" id="PF00483">
    <property type="entry name" value="NTP_transferase"/>
    <property type="match status" value="1"/>
</dbReference>
<sequence>MLLQPTSTAKARQLLNETMALVLAGGRGSRLQQLTDHRAKPAVHFGGKFRIIDFVLSNCINSGLRRVGVVTQYKSHSLLRHLQSGWSFLRYQMNEFVELLPAQQRVDEVSWYRGTADAVYQNLDIIREHAPKYVVVLAGDHIYKMDYAAMLLDHVKLGAKVTVACIEVPRNEASAFGVMAIDEDRKIHNFVEKPSDPPAMPGKPDTALASMGIYIFEAEYLYQLLEEDLANEESHHDFGMDVIPRVVREGTAYAHPFGLSCVGSCQQTRPYWRDVGTVDSLWEANMDLTSVTPELDIYDQDWPIWTSQKMIPPAKFVQDDNGQHGLAINSMFAGGTIVNGSFITSSVLFPNVRVGSFCTLDQAVVFPQVEIGPGCRLRRVIIDKGCQLPEGMVIGENADEDARRFHRTLQGTVLVTKEMLANLT</sequence>
<dbReference type="Proteomes" id="UP000232060">
    <property type="component" value="Unassembled WGS sequence"/>
</dbReference>
<evidence type="ECO:0000256" key="9">
    <source>
        <dbReference type="HAMAP-Rule" id="MF_00624"/>
    </source>
</evidence>
<dbReference type="NCBIfam" id="NF002023">
    <property type="entry name" value="PRK00844.1"/>
    <property type="match status" value="1"/>
</dbReference>
<evidence type="ECO:0000256" key="2">
    <source>
        <dbReference type="ARBA" id="ARBA00022600"/>
    </source>
</evidence>
<keyword evidence="2 9" id="KW-0321">Glycogen metabolism</keyword>
<feature type="site" description="Could play a key role in the communication between the regulatory and the substrate sites" evidence="9">
    <location>
        <position position="111"/>
    </location>
</feature>
<dbReference type="GO" id="GO:0005524">
    <property type="term" value="F:ATP binding"/>
    <property type="evidence" value="ECO:0007669"/>
    <property type="project" value="UniProtKB-KW"/>
</dbReference>
<dbReference type="PROSITE" id="PS00810">
    <property type="entry name" value="ADP_GLC_PYROPHOSPH_3"/>
    <property type="match status" value="1"/>
</dbReference>
<evidence type="ECO:0000259" key="10">
    <source>
        <dbReference type="Pfam" id="PF00483"/>
    </source>
</evidence>
<dbReference type="RefSeq" id="WP_100861116.1">
    <property type="nucleotide sequence ID" value="NZ_PGCP01000034.1"/>
</dbReference>
<dbReference type="InterPro" id="IPR023049">
    <property type="entry name" value="GlgC_bac"/>
</dbReference>
<dbReference type="UniPathway" id="UPA00164"/>
<dbReference type="Gene3D" id="2.160.10.10">
    <property type="entry name" value="Hexapeptide repeat proteins"/>
    <property type="match status" value="1"/>
</dbReference>
<evidence type="ECO:0000313" key="13">
    <source>
        <dbReference type="Proteomes" id="UP000232060"/>
    </source>
</evidence>
<dbReference type="CDD" id="cd04651">
    <property type="entry name" value="LbH_G1P_AT_C"/>
    <property type="match status" value="1"/>
</dbReference>
<feature type="binding site" evidence="9">
    <location>
        <position position="112"/>
    </location>
    <ligand>
        <name>alpha-D-glucose 1-phosphate</name>
        <dbReference type="ChEBI" id="CHEBI:58601"/>
    </ligand>
</feature>
<organism evidence="12 13">
    <name type="scientific">Aeromonas lusitana</name>
    <dbReference type="NCBI Taxonomy" id="931529"/>
    <lineage>
        <taxon>Bacteria</taxon>
        <taxon>Pseudomonadati</taxon>
        <taxon>Pseudomonadota</taxon>
        <taxon>Gammaproteobacteria</taxon>
        <taxon>Aeromonadales</taxon>
        <taxon>Aeromonadaceae</taxon>
        <taxon>Aeromonas</taxon>
    </lineage>
</organism>
<dbReference type="SUPFAM" id="SSF51161">
    <property type="entry name" value="Trimeric LpxA-like enzymes"/>
    <property type="match status" value="1"/>
</dbReference>
<evidence type="ECO:0000256" key="4">
    <source>
        <dbReference type="ARBA" id="ARBA00022695"/>
    </source>
</evidence>
<keyword evidence="8 9" id="KW-0119">Carbohydrate metabolism</keyword>
<feature type="domain" description="Glucose-1-phosphate adenylyltransferase/Bifunctional protein GlmU-like C-terminal hexapeptide" evidence="11">
    <location>
        <begin position="312"/>
        <end position="415"/>
    </location>
</feature>
<dbReference type="Gene3D" id="3.90.550.10">
    <property type="entry name" value="Spore Coat Polysaccharide Biosynthesis Protein SpsA, Chain A"/>
    <property type="match status" value="1"/>
</dbReference>
<comment type="caution">
    <text evidence="12">The sequence shown here is derived from an EMBL/GenBank/DDBJ whole genome shotgun (WGS) entry which is preliminary data.</text>
</comment>
<dbReference type="PANTHER" id="PTHR43523">
    <property type="entry name" value="GLUCOSE-1-PHOSPHATE ADENYLYLTRANSFERASE-RELATED"/>
    <property type="match status" value="1"/>
</dbReference>
<keyword evidence="5 9" id="KW-0547">Nucleotide-binding</keyword>
<keyword evidence="13" id="KW-1185">Reference proteome</keyword>
<dbReference type="InterPro" id="IPR005836">
    <property type="entry name" value="ADP_Glu_pyroP_CS"/>
</dbReference>
<evidence type="ECO:0000259" key="11">
    <source>
        <dbReference type="Pfam" id="PF24894"/>
    </source>
</evidence>
<feature type="binding site" evidence="9">
    <location>
        <position position="177"/>
    </location>
    <ligand>
        <name>alpha-D-glucose 1-phosphate</name>
        <dbReference type="ChEBI" id="CHEBI:58601"/>
    </ligand>
</feature>
<reference evidence="12 13" key="1">
    <citation type="submission" date="2017-11" db="EMBL/GenBank/DDBJ databases">
        <title>Draft genome sequence of environmental isolate Aeromonas lusitania sp. nov. MDC 2473.</title>
        <authorList>
            <person name="Colston S.M."/>
            <person name="Navarro A."/>
            <person name="Martinez-Murcia A.J."/>
            <person name="Graf J."/>
        </authorList>
    </citation>
    <scope>NUCLEOTIDE SEQUENCE [LARGE SCALE GENOMIC DNA]</scope>
    <source>
        <strain evidence="12 13">MDC 2473</strain>
    </source>
</reference>
<evidence type="ECO:0000256" key="7">
    <source>
        <dbReference type="ARBA" id="ARBA00023056"/>
    </source>
</evidence>
<feature type="site" description="Could play a key role in the communication between the regulatory and the substrate sites" evidence="9">
    <location>
        <position position="72"/>
    </location>
</feature>
<evidence type="ECO:0000256" key="6">
    <source>
        <dbReference type="ARBA" id="ARBA00022840"/>
    </source>
</evidence>
<dbReference type="GO" id="GO:0005978">
    <property type="term" value="P:glycogen biosynthetic process"/>
    <property type="evidence" value="ECO:0007669"/>
    <property type="project" value="UniProtKB-UniRule"/>
</dbReference>
<dbReference type="SUPFAM" id="SSF53448">
    <property type="entry name" value="Nucleotide-diphospho-sugar transferases"/>
    <property type="match status" value="1"/>
</dbReference>
<comment type="pathway">
    <text evidence="9">Glycan biosynthesis; glycogen biosynthesis.</text>
</comment>
<dbReference type="EC" id="2.7.7.27" evidence="9"/>
<dbReference type="PANTHER" id="PTHR43523:SF2">
    <property type="entry name" value="GLUCOSE-1-PHOSPHATE ADENYLYLTRANSFERASE"/>
    <property type="match status" value="1"/>
</dbReference>
<dbReference type="EMBL" id="PGCP01000034">
    <property type="protein sequence ID" value="PJC91952.1"/>
    <property type="molecule type" value="Genomic_DNA"/>
</dbReference>
<dbReference type="CDD" id="cd02508">
    <property type="entry name" value="ADP_Glucose_PP"/>
    <property type="match status" value="1"/>
</dbReference>
<dbReference type="InterPro" id="IPR011831">
    <property type="entry name" value="ADP-Glc_PPase"/>
</dbReference>
<keyword evidence="3 9" id="KW-0808">Transferase</keyword>
<dbReference type="InterPro" id="IPR029044">
    <property type="entry name" value="Nucleotide-diphossugar_trans"/>
</dbReference>
<evidence type="ECO:0000256" key="5">
    <source>
        <dbReference type="ARBA" id="ARBA00022741"/>
    </source>
</evidence>
<evidence type="ECO:0000313" key="12">
    <source>
        <dbReference type="EMBL" id="PJC91952.1"/>
    </source>
</evidence>
<dbReference type="OrthoDB" id="9801810at2"/>
<evidence type="ECO:0000256" key="1">
    <source>
        <dbReference type="ARBA" id="ARBA00010443"/>
    </source>
</evidence>
<comment type="catalytic activity">
    <reaction evidence="9">
        <text>alpha-D-glucose 1-phosphate + ATP + H(+) = ADP-alpha-D-glucose + diphosphate</text>
        <dbReference type="Rhea" id="RHEA:12120"/>
        <dbReference type="ChEBI" id="CHEBI:15378"/>
        <dbReference type="ChEBI" id="CHEBI:30616"/>
        <dbReference type="ChEBI" id="CHEBI:33019"/>
        <dbReference type="ChEBI" id="CHEBI:57498"/>
        <dbReference type="ChEBI" id="CHEBI:58601"/>
        <dbReference type="EC" id="2.7.7.27"/>
    </reaction>
</comment>
<dbReference type="PROSITE" id="PS00808">
    <property type="entry name" value="ADP_GLC_PYROPHOSPH_1"/>
    <property type="match status" value="1"/>
</dbReference>
<evidence type="ECO:0000256" key="3">
    <source>
        <dbReference type="ARBA" id="ARBA00022679"/>
    </source>
</evidence>
<comment type="subunit">
    <text evidence="9">Homotetramer.</text>
</comment>
<keyword evidence="4 9" id="KW-0548">Nucleotidyltransferase</keyword>
<proteinExistence type="inferred from homology"/>
<dbReference type="NCBIfam" id="NF001947">
    <property type="entry name" value="PRK00725.1"/>
    <property type="match status" value="1"/>
</dbReference>
<dbReference type="InterPro" id="IPR011004">
    <property type="entry name" value="Trimer_LpxA-like_sf"/>
</dbReference>
<comment type="similarity">
    <text evidence="1 9">Belongs to the bacterial/plant glucose-1-phosphate adenylyltransferase family.</text>
</comment>